<dbReference type="EMBL" id="CAEY01000211">
    <property type="status" value="NOT_ANNOTATED_CDS"/>
    <property type="molecule type" value="Genomic_DNA"/>
</dbReference>
<evidence type="ECO:0000256" key="1">
    <source>
        <dbReference type="SAM" id="Phobius"/>
    </source>
</evidence>
<keyword evidence="3" id="KW-1185">Reference proteome</keyword>
<keyword evidence="1" id="KW-1133">Transmembrane helix</keyword>
<evidence type="ECO:0000313" key="2">
    <source>
        <dbReference type="EnsemblMetazoa" id="tetur14g01880.1"/>
    </source>
</evidence>
<reference evidence="3" key="1">
    <citation type="submission" date="2011-08" db="EMBL/GenBank/DDBJ databases">
        <authorList>
            <person name="Rombauts S."/>
        </authorList>
    </citation>
    <scope>NUCLEOTIDE SEQUENCE</scope>
    <source>
        <strain evidence="3">London</strain>
    </source>
</reference>
<dbReference type="PROSITE" id="PS51257">
    <property type="entry name" value="PROKAR_LIPOPROTEIN"/>
    <property type="match status" value="1"/>
</dbReference>
<dbReference type="Proteomes" id="UP000015104">
    <property type="component" value="Unassembled WGS sequence"/>
</dbReference>
<reference evidence="2" key="2">
    <citation type="submission" date="2015-06" db="UniProtKB">
        <authorList>
            <consortium name="EnsemblMetazoa"/>
        </authorList>
    </citation>
    <scope>IDENTIFICATION</scope>
</reference>
<sequence>MLVKWLTLTNFTLMLTIFSCLGDMKQ</sequence>
<dbReference type="EnsemblMetazoa" id="tetur14g01880.1">
    <property type="protein sequence ID" value="tetur14g01880.1"/>
    <property type="gene ID" value="tetur14g01880"/>
</dbReference>
<keyword evidence="1" id="KW-0472">Membrane</keyword>
<keyword evidence="1" id="KW-0812">Transmembrane</keyword>
<name>T1KLB8_TETUR</name>
<organism evidence="2 3">
    <name type="scientific">Tetranychus urticae</name>
    <name type="common">Two-spotted spider mite</name>
    <dbReference type="NCBI Taxonomy" id="32264"/>
    <lineage>
        <taxon>Eukaryota</taxon>
        <taxon>Metazoa</taxon>
        <taxon>Ecdysozoa</taxon>
        <taxon>Arthropoda</taxon>
        <taxon>Chelicerata</taxon>
        <taxon>Arachnida</taxon>
        <taxon>Acari</taxon>
        <taxon>Acariformes</taxon>
        <taxon>Trombidiformes</taxon>
        <taxon>Prostigmata</taxon>
        <taxon>Eleutherengona</taxon>
        <taxon>Raphignathae</taxon>
        <taxon>Tetranychoidea</taxon>
        <taxon>Tetranychidae</taxon>
        <taxon>Tetranychus</taxon>
    </lineage>
</organism>
<protein>
    <submittedName>
        <fullName evidence="2">Uncharacterized protein</fullName>
    </submittedName>
</protein>
<dbReference type="HOGENOM" id="CLU_3417518_0_0_1"/>
<evidence type="ECO:0000313" key="3">
    <source>
        <dbReference type="Proteomes" id="UP000015104"/>
    </source>
</evidence>
<proteinExistence type="predicted"/>
<dbReference type="AlphaFoldDB" id="T1KLB8"/>
<feature type="transmembrane region" description="Helical" evidence="1">
    <location>
        <begin position="6"/>
        <end position="24"/>
    </location>
</feature>
<accession>T1KLB8</accession>